<dbReference type="AlphaFoldDB" id="A0A2K0UVC6"/>
<evidence type="ECO:0000313" key="2">
    <source>
        <dbReference type="Proteomes" id="UP000236664"/>
    </source>
</evidence>
<comment type="caution">
    <text evidence="1">The sequence shown here is derived from an EMBL/GenBank/DDBJ whole genome shotgun (WGS) entry which is preliminary data.</text>
</comment>
<reference evidence="1 2" key="1">
    <citation type="submission" date="2017-06" db="EMBL/GenBank/DDBJ databases">
        <title>Genome of Fusarium nygamai isolate CS10214.</title>
        <authorList>
            <person name="Gardiner D.M."/>
            <person name="Obanor F."/>
            <person name="Kazan K."/>
        </authorList>
    </citation>
    <scope>NUCLEOTIDE SEQUENCE [LARGE SCALE GENOMIC DNA]</scope>
    <source>
        <strain evidence="1 2">CS10214</strain>
    </source>
</reference>
<evidence type="ECO:0000313" key="1">
    <source>
        <dbReference type="EMBL" id="PNP61701.1"/>
    </source>
</evidence>
<accession>A0A2K0UVC6</accession>
<dbReference type="EMBL" id="MTQA01000286">
    <property type="protein sequence ID" value="PNP61701.1"/>
    <property type="molecule type" value="Genomic_DNA"/>
</dbReference>
<sequence length="87" mass="10380">MMHRELHEQNKFLPDWEPAVPWLPIYDTEVIGEAMRFIILEERERRARRALLLDYEVDGLEITEEVDGESEGEEFIIVKGEDEEDDF</sequence>
<dbReference type="Proteomes" id="UP000236664">
    <property type="component" value="Unassembled WGS sequence"/>
</dbReference>
<dbReference type="OrthoDB" id="5098297at2759"/>
<gene>
    <name evidence="1" type="ORF">FNYG_13562</name>
</gene>
<protein>
    <submittedName>
        <fullName evidence="1">Uncharacterized protein</fullName>
    </submittedName>
</protein>
<proteinExistence type="predicted"/>
<keyword evidence="2" id="KW-1185">Reference proteome</keyword>
<organism evidence="1 2">
    <name type="scientific">Gibberella nygamai</name>
    <name type="common">Bean root rot disease fungus</name>
    <name type="synonym">Fusarium nygamai</name>
    <dbReference type="NCBI Taxonomy" id="42673"/>
    <lineage>
        <taxon>Eukaryota</taxon>
        <taxon>Fungi</taxon>
        <taxon>Dikarya</taxon>
        <taxon>Ascomycota</taxon>
        <taxon>Pezizomycotina</taxon>
        <taxon>Sordariomycetes</taxon>
        <taxon>Hypocreomycetidae</taxon>
        <taxon>Hypocreales</taxon>
        <taxon>Nectriaceae</taxon>
        <taxon>Fusarium</taxon>
        <taxon>Fusarium fujikuroi species complex</taxon>
    </lineage>
</organism>
<name>A0A2K0UVC6_GIBNY</name>